<feature type="chain" id="PRO_5003772785" evidence="2">
    <location>
        <begin position="32"/>
        <end position="105"/>
    </location>
</feature>
<evidence type="ECO:0000313" key="3">
    <source>
        <dbReference type="EnsemblPlants" id="OB04G12670.1"/>
    </source>
</evidence>
<keyword evidence="4" id="KW-1185">Reference proteome</keyword>
<sequence length="105" mass="11350">ICSKIMSTARANFVVLAIIAFLLIGTEVGDAARGKNPGRDFTIGVMDGHNPTAYIPINTQSDSGDMSRKERTLAGHSSDRKLMASTDGGARHETLGWYCQYMGKK</sequence>
<evidence type="ECO:0000313" key="4">
    <source>
        <dbReference type="Proteomes" id="UP000006038"/>
    </source>
</evidence>
<evidence type="ECO:0000256" key="1">
    <source>
        <dbReference type="SAM" id="MobiDB-lite"/>
    </source>
</evidence>
<dbReference type="EnsemblPlants" id="OB04G12670.1">
    <property type="protein sequence ID" value="OB04G12670.1"/>
    <property type="gene ID" value="OB04G12670"/>
</dbReference>
<keyword evidence="2" id="KW-0732">Signal</keyword>
<reference evidence="3" key="1">
    <citation type="journal article" date="2013" name="Nat. Commun.">
        <title>Whole-genome sequencing of Oryza brachyantha reveals mechanisms underlying Oryza genome evolution.</title>
        <authorList>
            <person name="Chen J."/>
            <person name="Huang Q."/>
            <person name="Gao D."/>
            <person name="Wang J."/>
            <person name="Lang Y."/>
            <person name="Liu T."/>
            <person name="Li B."/>
            <person name="Bai Z."/>
            <person name="Luis Goicoechea J."/>
            <person name="Liang C."/>
            <person name="Chen C."/>
            <person name="Zhang W."/>
            <person name="Sun S."/>
            <person name="Liao Y."/>
            <person name="Zhang X."/>
            <person name="Yang L."/>
            <person name="Song C."/>
            <person name="Wang M."/>
            <person name="Shi J."/>
            <person name="Liu G."/>
            <person name="Liu J."/>
            <person name="Zhou H."/>
            <person name="Zhou W."/>
            <person name="Yu Q."/>
            <person name="An N."/>
            <person name="Chen Y."/>
            <person name="Cai Q."/>
            <person name="Wang B."/>
            <person name="Liu B."/>
            <person name="Min J."/>
            <person name="Huang Y."/>
            <person name="Wu H."/>
            <person name="Li Z."/>
            <person name="Zhang Y."/>
            <person name="Yin Y."/>
            <person name="Song W."/>
            <person name="Jiang J."/>
            <person name="Jackson S.A."/>
            <person name="Wing R.A."/>
            <person name="Wang J."/>
            <person name="Chen M."/>
        </authorList>
    </citation>
    <scope>NUCLEOTIDE SEQUENCE [LARGE SCALE GENOMIC DNA]</scope>
    <source>
        <strain evidence="3">cv. IRGC 101232</strain>
    </source>
</reference>
<protein>
    <submittedName>
        <fullName evidence="3">Uncharacterized protein</fullName>
    </submittedName>
</protein>
<name>J3LVU2_ORYBR</name>
<proteinExistence type="predicted"/>
<dbReference type="Proteomes" id="UP000006038">
    <property type="component" value="Chromosome 4"/>
</dbReference>
<feature type="region of interest" description="Disordered" evidence="1">
    <location>
        <begin position="54"/>
        <end position="87"/>
    </location>
</feature>
<evidence type="ECO:0000256" key="2">
    <source>
        <dbReference type="SAM" id="SignalP"/>
    </source>
</evidence>
<dbReference type="HOGENOM" id="CLU_176538_0_0_1"/>
<dbReference type="AlphaFoldDB" id="J3LVU2"/>
<feature type="signal peptide" evidence="2">
    <location>
        <begin position="1"/>
        <end position="31"/>
    </location>
</feature>
<organism evidence="3">
    <name type="scientific">Oryza brachyantha</name>
    <name type="common">malo sina</name>
    <dbReference type="NCBI Taxonomy" id="4533"/>
    <lineage>
        <taxon>Eukaryota</taxon>
        <taxon>Viridiplantae</taxon>
        <taxon>Streptophyta</taxon>
        <taxon>Embryophyta</taxon>
        <taxon>Tracheophyta</taxon>
        <taxon>Spermatophyta</taxon>
        <taxon>Magnoliopsida</taxon>
        <taxon>Liliopsida</taxon>
        <taxon>Poales</taxon>
        <taxon>Poaceae</taxon>
        <taxon>BOP clade</taxon>
        <taxon>Oryzoideae</taxon>
        <taxon>Oryzeae</taxon>
        <taxon>Oryzinae</taxon>
        <taxon>Oryza</taxon>
    </lineage>
</organism>
<feature type="compositionally biased region" description="Basic and acidic residues" evidence="1">
    <location>
        <begin position="65"/>
        <end position="82"/>
    </location>
</feature>
<reference evidence="3" key="2">
    <citation type="submission" date="2013-04" db="UniProtKB">
        <authorList>
            <consortium name="EnsemblPlants"/>
        </authorList>
    </citation>
    <scope>IDENTIFICATION</scope>
</reference>
<dbReference type="Gramene" id="OB04G12670.1">
    <property type="protein sequence ID" value="OB04G12670.1"/>
    <property type="gene ID" value="OB04G12670"/>
</dbReference>
<accession>J3LVU2</accession>